<evidence type="ECO:0000256" key="1">
    <source>
        <dbReference type="ARBA" id="ARBA00008140"/>
    </source>
</evidence>
<proteinExistence type="inferred from homology"/>
<accession>A0A1Y2G8E7</accession>
<dbReference type="STRING" id="64571.A0A1Y2G8E7"/>
<feature type="domain" description="PPPDE" evidence="6">
    <location>
        <begin position="3"/>
        <end position="143"/>
    </location>
</feature>
<dbReference type="Gene3D" id="3.40.30.10">
    <property type="entry name" value="Glutaredoxin"/>
    <property type="match status" value="1"/>
</dbReference>
<dbReference type="Gene3D" id="3.90.1720.30">
    <property type="entry name" value="PPPDE domains"/>
    <property type="match status" value="1"/>
</dbReference>
<dbReference type="Pfam" id="PF05903">
    <property type="entry name" value="Peptidase_C97"/>
    <property type="match status" value="1"/>
</dbReference>
<dbReference type="AlphaFoldDB" id="A0A1Y2G8E7"/>
<comment type="caution">
    <text evidence="7">The sequence shown here is derived from an EMBL/GenBank/DDBJ whole genome shotgun (WGS) entry which is preliminary data.</text>
</comment>
<dbReference type="OrthoDB" id="21221at2759"/>
<dbReference type="SUPFAM" id="SSF52833">
    <property type="entry name" value="Thioredoxin-like"/>
    <property type="match status" value="1"/>
</dbReference>
<reference evidence="7 8" key="1">
    <citation type="submission" date="2016-07" db="EMBL/GenBank/DDBJ databases">
        <title>Pervasive Adenine N6-methylation of Active Genes in Fungi.</title>
        <authorList>
            <consortium name="DOE Joint Genome Institute"/>
            <person name="Mondo S.J."/>
            <person name="Dannebaum R.O."/>
            <person name="Kuo R.C."/>
            <person name="Labutti K."/>
            <person name="Haridas S."/>
            <person name="Kuo A."/>
            <person name="Salamov A."/>
            <person name="Ahrendt S.R."/>
            <person name="Lipzen A."/>
            <person name="Sullivan W."/>
            <person name="Andreopoulos W.B."/>
            <person name="Clum A."/>
            <person name="Lindquist E."/>
            <person name="Daum C."/>
            <person name="Ramamoorthy G.K."/>
            <person name="Gryganskyi A."/>
            <person name="Culley D."/>
            <person name="Magnuson J.K."/>
            <person name="James T.Y."/>
            <person name="O'Malley M.A."/>
            <person name="Stajich J.E."/>
            <person name="Spatafora J.W."/>
            <person name="Visel A."/>
            <person name="Grigoriev I.V."/>
        </authorList>
    </citation>
    <scope>NUCLEOTIDE SEQUENCE [LARGE SCALE GENOMIC DNA]</scope>
    <source>
        <strain evidence="7 8">NRRL 3116</strain>
    </source>
</reference>
<feature type="domain" description="PUL" evidence="5">
    <location>
        <begin position="312"/>
        <end position="615"/>
    </location>
</feature>
<dbReference type="InterPro" id="IPR008580">
    <property type="entry name" value="PPPDE_dom"/>
</dbReference>
<sequence length="627" mass="68560">MPEKVTLFVYDLSQGMARAMSMGLMGRQIDAIYHTSVVVFGHEFFYGQGIMSAIPGTTHHGQPMERIDMGTTEIPQEVFMEFMDEMRQTYTADAYHLLDNNCNNFSNDVCQFLVGKSIPAHITSLPTDFLSTPFGQSLRPMIENMFGPSRHQQAPLSVAAAVAAAASGSPAANALAANIASAGASGTAILSYATDLTQLQNLIRDNAAVAVFFTSATCPPCHTIAPIFDEMILLKNGQIKGVKVDVSMPMTQEIKRAYGIQLTPTFMFFLKGDKDSEFSGANQAELRSSIDSLIYAVHPAHPHARREFKNYNNLSGTPILFLSLDNLDPPFTKLRSLLTSGNGLSESELKQLDKIQAWLKKLAEAKKNNTTEPSLGELGATWKPLLTKIIGLLPYENQFPVLDIIRMLIIHDRVAEVYSKDGNLTLVKAFDAAATQSAELSKSTLTLTLRLACNAFGDPLLGTYVLSSKTRESLKHLLVNMLLSSVDQHRQTAASLAFNIGVKIAEARDKITNVKEASHNPPVFGGGLLLEGLEGDWTIECLSAIVNAIEKEGSEDILHRLIASVANFIYKEESFSGIELLSTLDLIGTLDKKMQQTKVINSENVIGLCKEVQDMIRISVAEQRSHS</sequence>
<organism evidence="7 8">
    <name type="scientific">Lobosporangium transversale</name>
    <dbReference type="NCBI Taxonomy" id="64571"/>
    <lineage>
        <taxon>Eukaryota</taxon>
        <taxon>Fungi</taxon>
        <taxon>Fungi incertae sedis</taxon>
        <taxon>Mucoromycota</taxon>
        <taxon>Mortierellomycotina</taxon>
        <taxon>Mortierellomycetes</taxon>
        <taxon>Mortierellales</taxon>
        <taxon>Mortierellaceae</taxon>
        <taxon>Lobosporangium</taxon>
    </lineage>
</organism>
<dbReference type="PANTHER" id="PTHR12378:SF7">
    <property type="entry name" value="DESUMOYLATING ISOPEPTIDASE 1"/>
    <property type="match status" value="1"/>
</dbReference>
<dbReference type="GO" id="GO:0006508">
    <property type="term" value="P:proteolysis"/>
    <property type="evidence" value="ECO:0007669"/>
    <property type="project" value="UniProtKB-KW"/>
</dbReference>
<dbReference type="InterPro" id="IPR013535">
    <property type="entry name" value="PUL_dom"/>
</dbReference>
<keyword evidence="8" id="KW-1185">Reference proteome</keyword>
<dbReference type="InterPro" id="IPR011989">
    <property type="entry name" value="ARM-like"/>
</dbReference>
<evidence type="ECO:0000256" key="2">
    <source>
        <dbReference type="ARBA" id="ARBA00022670"/>
    </source>
</evidence>
<name>A0A1Y2G8E7_9FUNG</name>
<evidence type="ECO:0000259" key="5">
    <source>
        <dbReference type="PROSITE" id="PS51396"/>
    </source>
</evidence>
<protein>
    <submittedName>
        <fullName evidence="7">PPPDE putative peptidase domain-domain-containing protein</fullName>
    </submittedName>
</protein>
<dbReference type="PROSITE" id="PS51396">
    <property type="entry name" value="PUL"/>
    <property type="match status" value="1"/>
</dbReference>
<dbReference type="PROSITE" id="PS51858">
    <property type="entry name" value="PPPDE"/>
    <property type="match status" value="1"/>
</dbReference>
<dbReference type="GeneID" id="33567653"/>
<gene>
    <name evidence="7" type="ORF">BCR41DRAFT_362976</name>
</gene>
<dbReference type="GO" id="GO:0070646">
    <property type="term" value="P:protein modification by small protein removal"/>
    <property type="evidence" value="ECO:0007669"/>
    <property type="project" value="TreeGrafter"/>
</dbReference>
<evidence type="ECO:0000256" key="3">
    <source>
        <dbReference type="ARBA" id="ARBA00022801"/>
    </source>
</evidence>
<dbReference type="Proteomes" id="UP000193648">
    <property type="component" value="Unassembled WGS sequence"/>
</dbReference>
<comment type="similarity">
    <text evidence="1">Belongs to the DeSI family.</text>
</comment>
<dbReference type="InterPro" id="IPR042266">
    <property type="entry name" value="PPPDE_sf"/>
</dbReference>
<dbReference type="PANTHER" id="PTHR12378">
    <property type="entry name" value="DESUMOYLATING ISOPEPTIDASE"/>
    <property type="match status" value="1"/>
</dbReference>
<keyword evidence="2" id="KW-0645">Protease</keyword>
<dbReference type="Pfam" id="PF00085">
    <property type="entry name" value="Thioredoxin"/>
    <property type="match status" value="1"/>
</dbReference>
<dbReference type="EMBL" id="MCFF01000059">
    <property type="protein sequence ID" value="ORZ04167.1"/>
    <property type="molecule type" value="Genomic_DNA"/>
</dbReference>
<dbReference type="InterPro" id="IPR036249">
    <property type="entry name" value="Thioredoxin-like_sf"/>
</dbReference>
<evidence type="ECO:0000259" key="6">
    <source>
        <dbReference type="PROSITE" id="PS51858"/>
    </source>
</evidence>
<evidence type="ECO:0000313" key="8">
    <source>
        <dbReference type="Proteomes" id="UP000193648"/>
    </source>
</evidence>
<dbReference type="RefSeq" id="XP_021876381.1">
    <property type="nucleotide sequence ID" value="XM_022025810.1"/>
</dbReference>
<dbReference type="InterPro" id="IPR013766">
    <property type="entry name" value="Thioredoxin_domain"/>
</dbReference>
<feature type="domain" description="Thioredoxin" evidence="4">
    <location>
        <begin position="165"/>
        <end position="295"/>
    </location>
</feature>
<dbReference type="InParanoid" id="A0A1Y2G8E7"/>
<evidence type="ECO:0000259" key="4">
    <source>
        <dbReference type="PROSITE" id="PS51352"/>
    </source>
</evidence>
<dbReference type="Gene3D" id="1.25.10.10">
    <property type="entry name" value="Leucine-rich Repeat Variant"/>
    <property type="match status" value="1"/>
</dbReference>
<dbReference type="Pfam" id="PF08324">
    <property type="entry name" value="PUL"/>
    <property type="match status" value="1"/>
</dbReference>
<keyword evidence="3" id="KW-0378">Hydrolase</keyword>
<dbReference type="SMART" id="SM01179">
    <property type="entry name" value="DUF862"/>
    <property type="match status" value="1"/>
</dbReference>
<dbReference type="CDD" id="cd02947">
    <property type="entry name" value="TRX_family"/>
    <property type="match status" value="1"/>
</dbReference>
<dbReference type="PROSITE" id="PS51352">
    <property type="entry name" value="THIOREDOXIN_2"/>
    <property type="match status" value="1"/>
</dbReference>
<evidence type="ECO:0000313" key="7">
    <source>
        <dbReference type="EMBL" id="ORZ04167.1"/>
    </source>
</evidence>
<dbReference type="GO" id="GO:0008233">
    <property type="term" value="F:peptidase activity"/>
    <property type="evidence" value="ECO:0007669"/>
    <property type="project" value="UniProtKB-KW"/>
</dbReference>